<evidence type="ECO:0000256" key="1">
    <source>
        <dbReference type="SAM" id="MobiDB-lite"/>
    </source>
</evidence>
<protein>
    <submittedName>
        <fullName evidence="3">Uncharacterized protein</fullName>
    </submittedName>
</protein>
<dbReference type="PANTHER" id="PTHR36888:SF2">
    <property type="entry name" value="TETRATRICOPEPTIDE REPEAT (TPR)-LIKE SUPERFAMILY PROTEIN"/>
    <property type="match status" value="1"/>
</dbReference>
<feature type="transmembrane region" description="Helical" evidence="2">
    <location>
        <begin position="122"/>
        <end position="140"/>
    </location>
</feature>
<feature type="compositionally biased region" description="Basic and acidic residues" evidence="1">
    <location>
        <begin position="276"/>
        <end position="296"/>
    </location>
</feature>
<evidence type="ECO:0000256" key="2">
    <source>
        <dbReference type="SAM" id="Phobius"/>
    </source>
</evidence>
<dbReference type="AlphaFoldDB" id="A0A7N0TK99"/>
<keyword evidence="4" id="KW-1185">Reference proteome</keyword>
<dbReference type="SUPFAM" id="SSF48452">
    <property type="entry name" value="TPR-like"/>
    <property type="match status" value="1"/>
</dbReference>
<feature type="region of interest" description="Disordered" evidence="1">
    <location>
        <begin position="276"/>
        <end position="311"/>
    </location>
</feature>
<keyword evidence="2" id="KW-1133">Transmembrane helix</keyword>
<dbReference type="Gramene" id="Kaladp0039s0229.1.v1.1">
    <property type="protein sequence ID" value="Kaladp0039s0229.1.v1.1"/>
    <property type="gene ID" value="Kaladp0039s0229.v1.1"/>
</dbReference>
<reference evidence="3" key="1">
    <citation type="submission" date="2021-01" db="UniProtKB">
        <authorList>
            <consortium name="EnsemblPlants"/>
        </authorList>
    </citation>
    <scope>IDENTIFICATION</scope>
</reference>
<sequence>MRTLRVVNPSINAHPHLPISSPILLAHFPPTRRKSRKLAPRKWSNWKTSCSVSAACVSSASAEYQGWDDPRLGSGSGGSGESNQLTNFMASIGIDDKKYVYVFALGIVCALTISRVRLGWIVVIPASVVVFALGFSFGFVRSVTVSDVDVSGGGAIGRKRIENGDFRLEKLSSVVSFFHKLDARIGRLRDDVNRAVVEKHVTLGELERCVVELDSARSLALPARGVLEACVVELRRAGDRAAESEESAGKKGKEPVESGFGFSKFAAAIFGNKRNESRAGRMKDSKRNGGENELNREVNSGVAGDSLEGNDFNMLRDDREGSEFSKQESNVMQSVDDAKRVRMPQGEKSVPFNFNGASDGFNTREEYSYMRNKMKFADNSRLSFKMRHRNEIESWRSSSSSSSSSERVLDYQLKQTEASFEKEQILNKSVESFESSGMYEHGEEEMNLPRVRRARMPPRDDHFAGVADATSSAISSDVLFDRYLKEANDLLKQARDSLKDGDAEDAADDMLYRSSELLSMALDMKPMSLLAVGLLGNSYLLHGELKLKVSRKLRALLRKNRSSRRDWQGRGPDDQAVNKDKLATLLVNTCEECEHLLVEAGRRYRTALSIDANDVRALYNWGLALSFRAQLIADIGPGAAPEADKVFMAAIDKFDAMMSKGNIYAPDALYRWGAALQQRSHLRPASSKEKVKLLQQAKQLYEDALDMDSDNTQVREALLRCTSELD</sequence>
<dbReference type="InterPro" id="IPR011990">
    <property type="entry name" value="TPR-like_helical_dom_sf"/>
</dbReference>
<dbReference type="EnsemblPlants" id="Kaladp0039s0229.1.v1.1">
    <property type="protein sequence ID" value="Kaladp0039s0229.1.v1.1"/>
    <property type="gene ID" value="Kaladp0039s0229.v1.1"/>
</dbReference>
<keyword evidence="2" id="KW-0812">Transmembrane</keyword>
<proteinExistence type="predicted"/>
<dbReference type="PANTHER" id="PTHR36888">
    <property type="entry name" value="TETRATRICOPEPTIDE-LIKE HELICAL DOMAIN-CONTAINING PROTEIN-RELATED"/>
    <property type="match status" value="1"/>
</dbReference>
<evidence type="ECO:0000313" key="3">
    <source>
        <dbReference type="EnsemblPlants" id="Kaladp0039s0229.1.v1.1"/>
    </source>
</evidence>
<dbReference type="OMA" id="DLQFNKY"/>
<accession>A0A7N0TK99</accession>
<evidence type="ECO:0000313" key="4">
    <source>
        <dbReference type="Proteomes" id="UP000594263"/>
    </source>
</evidence>
<name>A0A7N0TK99_KALFE</name>
<dbReference type="Gene3D" id="1.25.40.10">
    <property type="entry name" value="Tetratricopeptide repeat domain"/>
    <property type="match status" value="1"/>
</dbReference>
<dbReference type="Proteomes" id="UP000594263">
    <property type="component" value="Unplaced"/>
</dbReference>
<keyword evidence="2" id="KW-0472">Membrane</keyword>
<organism evidence="3 4">
    <name type="scientific">Kalanchoe fedtschenkoi</name>
    <name type="common">Lavender scallops</name>
    <name type="synonym">South American air plant</name>
    <dbReference type="NCBI Taxonomy" id="63787"/>
    <lineage>
        <taxon>Eukaryota</taxon>
        <taxon>Viridiplantae</taxon>
        <taxon>Streptophyta</taxon>
        <taxon>Embryophyta</taxon>
        <taxon>Tracheophyta</taxon>
        <taxon>Spermatophyta</taxon>
        <taxon>Magnoliopsida</taxon>
        <taxon>eudicotyledons</taxon>
        <taxon>Gunneridae</taxon>
        <taxon>Pentapetalae</taxon>
        <taxon>Saxifragales</taxon>
        <taxon>Crassulaceae</taxon>
        <taxon>Kalanchoe</taxon>
    </lineage>
</organism>